<dbReference type="EMBL" id="JAMDNP010000050">
    <property type="protein sequence ID" value="MCY9763238.1"/>
    <property type="molecule type" value="Genomic_DNA"/>
</dbReference>
<evidence type="ECO:0000313" key="1">
    <source>
        <dbReference type="EMBL" id="MCY9763238.1"/>
    </source>
</evidence>
<organism evidence="1 2">
    <name type="scientific">Paenibacillus alvei</name>
    <name type="common">Bacillus alvei</name>
    <dbReference type="NCBI Taxonomy" id="44250"/>
    <lineage>
        <taxon>Bacteria</taxon>
        <taxon>Bacillati</taxon>
        <taxon>Bacillota</taxon>
        <taxon>Bacilli</taxon>
        <taxon>Bacillales</taxon>
        <taxon>Paenibacillaceae</taxon>
        <taxon>Paenibacillus</taxon>
    </lineage>
</organism>
<comment type="caution">
    <text evidence="1">The sequence shown here is derived from an EMBL/GenBank/DDBJ whole genome shotgun (WGS) entry which is preliminary data.</text>
</comment>
<dbReference type="Proteomes" id="UP001527181">
    <property type="component" value="Unassembled WGS sequence"/>
</dbReference>
<proteinExistence type="predicted"/>
<reference evidence="1 2" key="1">
    <citation type="submission" date="2022-05" db="EMBL/GenBank/DDBJ databases">
        <title>Genome Sequencing of Bee-Associated Microbes.</title>
        <authorList>
            <person name="Dunlap C."/>
        </authorList>
    </citation>
    <scope>NUCLEOTIDE SEQUENCE [LARGE SCALE GENOMIC DNA]</scope>
    <source>
        <strain evidence="1 2">NRRL B-04010</strain>
    </source>
</reference>
<name>A0ABT4H2N3_PAEAL</name>
<protein>
    <submittedName>
        <fullName evidence="1">Uncharacterized protein</fullName>
    </submittedName>
</protein>
<gene>
    <name evidence="1" type="ORF">M5X12_22145</name>
</gene>
<evidence type="ECO:0000313" key="2">
    <source>
        <dbReference type="Proteomes" id="UP001527181"/>
    </source>
</evidence>
<sequence length="184" mass="22089">MLNIKQSPLANRLQEMFKPIKTRATQVMTLEVRARDIDFVRAEVFLDDMYKLTGEDPDNLLSVNSLILLLYEDFLMQIRSEYDSVQMIERLIEKRLFYFRKREIDESDQILIKSKWAILKLPMKRNMVLRGEVFLHDLGLESPKFEMKLEELMSILFMDFMKEVRKGNQRKLIKSILTCMKEWQ</sequence>
<accession>A0ABT4H2N3</accession>
<keyword evidence="2" id="KW-1185">Reference proteome</keyword>
<dbReference type="RefSeq" id="WP_268600149.1">
    <property type="nucleotide sequence ID" value="NZ_JAMDNP010000050.1"/>
</dbReference>